<dbReference type="SFLD" id="SFLDS00029">
    <property type="entry name" value="Radical_SAM"/>
    <property type="match status" value="1"/>
</dbReference>
<dbReference type="GO" id="GO:0051536">
    <property type="term" value="F:iron-sulfur cluster binding"/>
    <property type="evidence" value="ECO:0007669"/>
    <property type="project" value="UniProtKB-KW"/>
</dbReference>
<dbReference type="Gene3D" id="3.20.20.70">
    <property type="entry name" value="Aldolase class I"/>
    <property type="match status" value="1"/>
</dbReference>
<evidence type="ECO:0000256" key="3">
    <source>
        <dbReference type="ARBA" id="ARBA00023004"/>
    </source>
</evidence>
<dbReference type="Pfam" id="PF04055">
    <property type="entry name" value="Radical_SAM"/>
    <property type="match status" value="1"/>
</dbReference>
<dbReference type="InterPro" id="IPR007197">
    <property type="entry name" value="rSAM"/>
</dbReference>
<keyword evidence="2" id="KW-0479">Metal-binding</keyword>
<evidence type="ECO:0000256" key="2">
    <source>
        <dbReference type="ARBA" id="ARBA00022723"/>
    </source>
</evidence>
<proteinExistence type="predicted"/>
<organism evidence="6 7">
    <name type="scientific">Aerophobetes bacterium</name>
    <dbReference type="NCBI Taxonomy" id="2030807"/>
    <lineage>
        <taxon>Bacteria</taxon>
        <taxon>Candidatus Aerophobota</taxon>
    </lineage>
</organism>
<dbReference type="GO" id="GO:0046872">
    <property type="term" value="F:metal ion binding"/>
    <property type="evidence" value="ECO:0007669"/>
    <property type="project" value="UniProtKB-KW"/>
</dbReference>
<dbReference type="InterPro" id="IPR058240">
    <property type="entry name" value="rSAM_sf"/>
</dbReference>
<dbReference type="EMBL" id="QMQA01000228">
    <property type="protein sequence ID" value="RLE11687.1"/>
    <property type="molecule type" value="Genomic_DNA"/>
</dbReference>
<evidence type="ECO:0000256" key="4">
    <source>
        <dbReference type="ARBA" id="ARBA00023014"/>
    </source>
</evidence>
<dbReference type="InterPro" id="IPR006638">
    <property type="entry name" value="Elp3/MiaA/NifB-like_rSAM"/>
</dbReference>
<dbReference type="PANTHER" id="PTHR43288:SF2">
    <property type="entry name" value="RADICAL SAM CORE DOMAIN-CONTAINING PROTEIN"/>
    <property type="match status" value="1"/>
</dbReference>
<keyword evidence="4" id="KW-0411">Iron-sulfur</keyword>
<feature type="domain" description="Radical SAM core" evidence="5">
    <location>
        <begin position="37"/>
        <end position="262"/>
    </location>
</feature>
<name>A0A662DAZ0_UNCAE</name>
<dbReference type="SFLD" id="SFLDG01113">
    <property type="entry name" value="Uncharacterised_Radical_SAM_Su"/>
    <property type="match status" value="1"/>
</dbReference>
<comment type="caution">
    <text evidence="6">The sequence shown here is derived from an EMBL/GenBank/DDBJ whole genome shotgun (WGS) entry which is preliminary data.</text>
</comment>
<dbReference type="GO" id="GO:0003824">
    <property type="term" value="F:catalytic activity"/>
    <property type="evidence" value="ECO:0007669"/>
    <property type="project" value="InterPro"/>
</dbReference>
<dbReference type="SMART" id="SM00729">
    <property type="entry name" value="Elp3"/>
    <property type="match status" value="1"/>
</dbReference>
<reference evidence="6 7" key="1">
    <citation type="submission" date="2018-06" db="EMBL/GenBank/DDBJ databases">
        <title>Extensive metabolic versatility and redundancy in microbially diverse, dynamic hydrothermal sediments.</title>
        <authorList>
            <person name="Dombrowski N."/>
            <person name="Teske A."/>
            <person name="Baker B.J."/>
        </authorList>
    </citation>
    <scope>NUCLEOTIDE SEQUENCE [LARGE SCALE GENOMIC DNA]</scope>
    <source>
        <strain evidence="6">B3_G15</strain>
    </source>
</reference>
<dbReference type="AlphaFoldDB" id="A0A662DAZ0"/>
<dbReference type="PANTHER" id="PTHR43288">
    <property type="entry name" value="BIOTIN SYNTHASE-RELATED PROTEIN, RADICAL SAM SUPERFAMILY"/>
    <property type="match status" value="1"/>
</dbReference>
<evidence type="ECO:0000313" key="7">
    <source>
        <dbReference type="Proteomes" id="UP000280417"/>
    </source>
</evidence>
<dbReference type="CDD" id="cd01335">
    <property type="entry name" value="Radical_SAM"/>
    <property type="match status" value="1"/>
</dbReference>
<protein>
    <submittedName>
        <fullName evidence="6">Radical SAM protein</fullName>
    </submittedName>
</protein>
<keyword evidence="3" id="KW-0408">Iron</keyword>
<gene>
    <name evidence="6" type="ORF">DRJ04_07580</name>
</gene>
<sequence>MDRLALNSGRGLACKEFVQRVYFYTPTIKRYQTVEYRNKTYPFFVPVSVTGKRCLLNCQHCRGILLESMYTATSPAKLYQLALKLEKEGCQGMLISGGADLNGEVPLVRFLSVLARIKKELGFKIAVHTGLVSQKLADGLAEAGVDVAMIDIIGDDETIRKVYHLDASVEDYECSLKYLVERGVKTSPHVVIGLHYGRLVGEEHALRIISRYKIASLVLVVLNPLSNTPMANVTPPSPHKVYNIFLQARMMFPEVPILLGCARPGGRYRLIIDKYALQAGLNGIAYPAEGVVSYAKKMGLESTFSEWCCSLIFEEFKEV</sequence>
<keyword evidence="1" id="KW-0949">S-adenosyl-L-methionine</keyword>
<accession>A0A662DAZ0</accession>
<dbReference type="Proteomes" id="UP000280417">
    <property type="component" value="Unassembled WGS sequence"/>
</dbReference>
<evidence type="ECO:0000259" key="5">
    <source>
        <dbReference type="PROSITE" id="PS51918"/>
    </source>
</evidence>
<dbReference type="SUPFAM" id="SSF102114">
    <property type="entry name" value="Radical SAM enzymes"/>
    <property type="match status" value="1"/>
</dbReference>
<evidence type="ECO:0000313" key="6">
    <source>
        <dbReference type="EMBL" id="RLE11687.1"/>
    </source>
</evidence>
<dbReference type="InterPro" id="IPR013785">
    <property type="entry name" value="Aldolase_TIM"/>
</dbReference>
<dbReference type="PROSITE" id="PS51918">
    <property type="entry name" value="RADICAL_SAM"/>
    <property type="match status" value="1"/>
</dbReference>
<evidence type="ECO:0000256" key="1">
    <source>
        <dbReference type="ARBA" id="ARBA00022691"/>
    </source>
</evidence>